<organism evidence="1 2">
    <name type="scientific">Plasmodium yoelii yoelii</name>
    <dbReference type="NCBI Taxonomy" id="73239"/>
    <lineage>
        <taxon>Eukaryota</taxon>
        <taxon>Sar</taxon>
        <taxon>Alveolata</taxon>
        <taxon>Apicomplexa</taxon>
        <taxon>Aconoidasida</taxon>
        <taxon>Haemosporida</taxon>
        <taxon>Plasmodiidae</taxon>
        <taxon>Plasmodium</taxon>
        <taxon>Plasmodium (Vinckeia)</taxon>
    </lineage>
</organism>
<proteinExistence type="predicted"/>
<dbReference type="Proteomes" id="UP000008553">
    <property type="component" value="Unassembled WGS sequence"/>
</dbReference>
<dbReference type="InParanoid" id="Q7RF11"/>
<comment type="caution">
    <text evidence="1">The sequence shown here is derived from an EMBL/GenBank/DDBJ whole genome shotgun (WGS) entry which is preliminary data.</text>
</comment>
<gene>
    <name evidence="1" type="ORF">PY04900</name>
</gene>
<dbReference type="PaxDb" id="73239-Q7RF11"/>
<dbReference type="EMBL" id="AABL01001515">
    <property type="protein sequence ID" value="EAA16841.1"/>
    <property type="molecule type" value="Genomic_DNA"/>
</dbReference>
<sequence>MEKNKVKDNAFKEKNESIIPRKNEQIVPSHCYRNSSRHSITIILYTMTLIKKISVRKQEI</sequence>
<protein>
    <submittedName>
        <fullName evidence="1">Uncharacterized protein</fullName>
    </submittedName>
</protein>
<keyword evidence="2" id="KW-1185">Reference proteome</keyword>
<dbReference type="AlphaFoldDB" id="Q7RF11"/>
<evidence type="ECO:0000313" key="2">
    <source>
        <dbReference type="Proteomes" id="UP000008553"/>
    </source>
</evidence>
<reference evidence="1 2" key="1">
    <citation type="journal article" date="2002" name="Nature">
        <title>Genome sequence and comparative analysis of the model rodent malaria parasite Plasmodium yoelii yoelii.</title>
        <authorList>
            <person name="Carlton J.M."/>
            <person name="Angiuoli S.V."/>
            <person name="Suh B.B."/>
            <person name="Kooij T.W."/>
            <person name="Pertea M."/>
            <person name="Silva J.C."/>
            <person name="Ermolaeva M.D."/>
            <person name="Allen J.E."/>
            <person name="Selengut J.D."/>
            <person name="Koo H.L."/>
            <person name="Peterson J.D."/>
            <person name="Pop M."/>
            <person name="Kosack D.S."/>
            <person name="Shumway M.F."/>
            <person name="Bidwell S.L."/>
            <person name="Shallom S.J."/>
            <person name="van Aken S.E."/>
            <person name="Riedmuller S.B."/>
            <person name="Feldblyum T.V."/>
            <person name="Cho J.K."/>
            <person name="Quackenbush J."/>
            <person name="Sedegah M."/>
            <person name="Shoaibi A."/>
            <person name="Cummings L.M."/>
            <person name="Florens L."/>
            <person name="Yates J.R."/>
            <person name="Raine J.D."/>
            <person name="Sinden R.E."/>
            <person name="Harris M.A."/>
            <person name="Cunningham D.A."/>
            <person name="Preiser P.R."/>
            <person name="Bergman L.W."/>
            <person name="Vaidya A.B."/>
            <person name="van Lin L.H."/>
            <person name="Janse C.J."/>
            <person name="Waters A.P."/>
            <person name="Smith H.O."/>
            <person name="White O.R."/>
            <person name="Salzberg S.L."/>
            <person name="Venter J.C."/>
            <person name="Fraser C.M."/>
            <person name="Hoffman S.L."/>
            <person name="Gardner M.J."/>
            <person name="Carucci D.J."/>
        </authorList>
    </citation>
    <scope>NUCLEOTIDE SEQUENCE [LARGE SCALE GENOMIC DNA]</scope>
    <source>
        <strain evidence="1 2">17XNL</strain>
    </source>
</reference>
<evidence type="ECO:0000313" key="1">
    <source>
        <dbReference type="EMBL" id="EAA16841.1"/>
    </source>
</evidence>
<accession>Q7RF11</accession>
<name>Q7RF11_PLAYO</name>